<reference evidence="12 13" key="1">
    <citation type="submission" date="2022-11" db="EMBL/GenBank/DDBJ databases">
        <title>Minimal conservation of predation-associated metabolite biosynthetic gene clusters underscores biosynthetic potential of Myxococcota including descriptions for ten novel species: Archangium lansinium sp. nov., Myxococcus landrumus sp. nov., Nannocystis bai.</title>
        <authorList>
            <person name="Ahearne A."/>
            <person name="Stevens C."/>
            <person name="Dowd S."/>
        </authorList>
    </citation>
    <scope>NUCLEOTIDE SEQUENCE [LARGE SCALE GENOMIC DNA]</scope>
    <source>
        <strain evidence="12 13">BB15-2</strain>
    </source>
</reference>
<dbReference type="GO" id="GO:0004190">
    <property type="term" value="F:aspartic-type endopeptidase activity"/>
    <property type="evidence" value="ECO:0007669"/>
    <property type="project" value="UniProtKB-EC"/>
</dbReference>
<dbReference type="EC" id="3.4.23.36" evidence="9"/>
<keyword evidence="5 9" id="KW-0064">Aspartyl protease</keyword>
<accession>A0ABT5DZA6</accession>
<organism evidence="12 13">
    <name type="scientific">Nannocystis bainbridge</name>
    <dbReference type="NCBI Taxonomy" id="2995303"/>
    <lineage>
        <taxon>Bacteria</taxon>
        <taxon>Pseudomonadati</taxon>
        <taxon>Myxococcota</taxon>
        <taxon>Polyangia</taxon>
        <taxon>Nannocystales</taxon>
        <taxon>Nannocystaceae</taxon>
        <taxon>Nannocystis</taxon>
    </lineage>
</organism>
<comment type="pathway">
    <text evidence="9">Protein modification; lipoprotein biosynthesis (signal peptide cleavage).</text>
</comment>
<feature type="transmembrane region" description="Helical" evidence="9">
    <location>
        <begin position="145"/>
        <end position="164"/>
    </location>
</feature>
<dbReference type="PANTHER" id="PTHR33695">
    <property type="entry name" value="LIPOPROTEIN SIGNAL PEPTIDASE"/>
    <property type="match status" value="1"/>
</dbReference>
<feature type="active site" evidence="9">
    <location>
        <position position="152"/>
    </location>
</feature>
<evidence type="ECO:0000313" key="13">
    <source>
        <dbReference type="Proteomes" id="UP001221686"/>
    </source>
</evidence>
<dbReference type="Proteomes" id="UP001221686">
    <property type="component" value="Unassembled WGS sequence"/>
</dbReference>
<dbReference type="PROSITE" id="PS00855">
    <property type="entry name" value="SPASE_II"/>
    <property type="match status" value="1"/>
</dbReference>
<comment type="similarity">
    <text evidence="1 9 11">Belongs to the peptidase A8 family.</text>
</comment>
<dbReference type="InterPro" id="IPR001872">
    <property type="entry name" value="Peptidase_A8"/>
</dbReference>
<dbReference type="HAMAP" id="MF_00161">
    <property type="entry name" value="LspA"/>
    <property type="match status" value="1"/>
</dbReference>
<dbReference type="EMBL" id="JAQNDL010000002">
    <property type="protein sequence ID" value="MDC0718960.1"/>
    <property type="molecule type" value="Genomic_DNA"/>
</dbReference>
<dbReference type="PRINTS" id="PR00781">
    <property type="entry name" value="LIPOSIGPTASE"/>
</dbReference>
<comment type="caution">
    <text evidence="9">Lacks conserved residue(s) required for the propagation of feature annotation.</text>
</comment>
<evidence type="ECO:0000313" key="12">
    <source>
        <dbReference type="EMBL" id="MDC0718960.1"/>
    </source>
</evidence>
<comment type="subcellular location">
    <subcellularLocation>
        <location evidence="9">Cell membrane</location>
        <topology evidence="9">Multi-pass membrane protein</topology>
    </subcellularLocation>
</comment>
<keyword evidence="4 9" id="KW-0812">Transmembrane</keyword>
<evidence type="ECO:0000256" key="11">
    <source>
        <dbReference type="RuleBase" id="RU004181"/>
    </source>
</evidence>
<keyword evidence="8 9" id="KW-0472">Membrane</keyword>
<feature type="active site" evidence="9">
    <location>
        <position position="133"/>
    </location>
</feature>
<gene>
    <name evidence="9 12" type="primary">lspA</name>
    <name evidence="12" type="ORF">POL25_18800</name>
</gene>
<keyword evidence="6 9" id="KW-0378">Hydrolase</keyword>
<dbReference type="Pfam" id="PF01252">
    <property type="entry name" value="Peptidase_A8"/>
    <property type="match status" value="1"/>
</dbReference>
<comment type="function">
    <text evidence="9 10">This protein specifically catalyzes the removal of signal peptides from prolipoproteins.</text>
</comment>
<keyword evidence="2 9" id="KW-1003">Cell membrane</keyword>
<feature type="transmembrane region" description="Helical" evidence="9">
    <location>
        <begin position="71"/>
        <end position="90"/>
    </location>
</feature>
<name>A0ABT5DZA6_9BACT</name>
<evidence type="ECO:0000256" key="9">
    <source>
        <dbReference type="HAMAP-Rule" id="MF_00161"/>
    </source>
</evidence>
<keyword evidence="7 9" id="KW-1133">Transmembrane helix</keyword>
<evidence type="ECO:0000256" key="1">
    <source>
        <dbReference type="ARBA" id="ARBA00006139"/>
    </source>
</evidence>
<evidence type="ECO:0000256" key="7">
    <source>
        <dbReference type="ARBA" id="ARBA00022989"/>
    </source>
</evidence>
<dbReference type="NCBIfam" id="TIGR00077">
    <property type="entry name" value="lspA"/>
    <property type="match status" value="1"/>
</dbReference>
<evidence type="ECO:0000256" key="8">
    <source>
        <dbReference type="ARBA" id="ARBA00023136"/>
    </source>
</evidence>
<dbReference type="RefSeq" id="WP_272087471.1">
    <property type="nucleotide sequence ID" value="NZ_JAQNDL010000002.1"/>
</dbReference>
<evidence type="ECO:0000256" key="3">
    <source>
        <dbReference type="ARBA" id="ARBA00022670"/>
    </source>
</evidence>
<proteinExistence type="inferred from homology"/>
<keyword evidence="3 9" id="KW-0645">Protease</keyword>
<protein>
    <recommendedName>
        <fullName evidence="9">Lipoprotein signal peptidase</fullName>
        <ecNumber evidence="9">3.4.23.36</ecNumber>
    </recommendedName>
    <alternativeName>
        <fullName evidence="9">Prolipoprotein signal peptidase</fullName>
    </alternativeName>
    <alternativeName>
        <fullName evidence="9">Signal peptidase II</fullName>
        <shortName evidence="9">SPase II</shortName>
    </alternativeName>
</protein>
<keyword evidence="13" id="KW-1185">Reference proteome</keyword>
<evidence type="ECO:0000256" key="10">
    <source>
        <dbReference type="RuleBase" id="RU000594"/>
    </source>
</evidence>
<comment type="caution">
    <text evidence="12">The sequence shown here is derived from an EMBL/GenBank/DDBJ whole genome shotgun (WGS) entry which is preliminary data.</text>
</comment>
<evidence type="ECO:0000256" key="4">
    <source>
        <dbReference type="ARBA" id="ARBA00022692"/>
    </source>
</evidence>
<sequence>MLKNQQVPASPRLWALLAVSGAGALALDLGTKQWVWDSLRPTGRVVVVLDPWLELAFAYNRGSAFGLVRRLDYPFVLLAVTVAMIAWIVLTTRAPHGTRLRFVAGGLVAGGALGNVYDRLFRVDALGHHGVVDFIKLNYPWGGSWPSFNIADAALVIGVILLVWDLRTRKPPAAASPG</sequence>
<comment type="catalytic activity">
    <reaction evidence="9 10">
        <text>Release of signal peptides from bacterial membrane prolipoproteins. Hydrolyzes -Xaa-Yaa-Zaa-|-(S,diacylglyceryl)Cys-, in which Xaa is hydrophobic (preferably Leu), and Yaa (Ala or Ser) and Zaa (Gly or Ala) have small, neutral side chains.</text>
        <dbReference type="EC" id="3.4.23.36"/>
    </reaction>
</comment>
<dbReference type="PANTHER" id="PTHR33695:SF1">
    <property type="entry name" value="LIPOPROTEIN SIGNAL PEPTIDASE"/>
    <property type="match status" value="1"/>
</dbReference>
<evidence type="ECO:0000256" key="5">
    <source>
        <dbReference type="ARBA" id="ARBA00022750"/>
    </source>
</evidence>
<evidence type="ECO:0000256" key="6">
    <source>
        <dbReference type="ARBA" id="ARBA00022801"/>
    </source>
</evidence>
<evidence type="ECO:0000256" key="2">
    <source>
        <dbReference type="ARBA" id="ARBA00022475"/>
    </source>
</evidence>